<evidence type="ECO:0000256" key="2">
    <source>
        <dbReference type="SAM" id="Phobius"/>
    </source>
</evidence>
<feature type="transmembrane region" description="Helical" evidence="2">
    <location>
        <begin position="65"/>
        <end position="85"/>
    </location>
</feature>
<dbReference type="Proteomes" id="UP001271007">
    <property type="component" value="Unassembled WGS sequence"/>
</dbReference>
<evidence type="ECO:0000313" key="5">
    <source>
        <dbReference type="Proteomes" id="UP001271007"/>
    </source>
</evidence>
<name>A0AAJ0D9A1_9PEZI</name>
<dbReference type="PANTHER" id="PTHR37013:SF3">
    <property type="entry name" value="INTEGRAL MEMBRANE PROTEIN (AFU_ORTHOLOGUE AFUA_1G05950)"/>
    <property type="match status" value="1"/>
</dbReference>
<evidence type="ECO:0000256" key="1">
    <source>
        <dbReference type="SAM" id="MobiDB-lite"/>
    </source>
</evidence>
<evidence type="ECO:0000259" key="3">
    <source>
        <dbReference type="Pfam" id="PF24802"/>
    </source>
</evidence>
<dbReference type="Pfam" id="PF24802">
    <property type="entry name" value="DUF7703"/>
    <property type="match status" value="1"/>
</dbReference>
<dbReference type="EMBL" id="JAWDJX010000039">
    <property type="protein sequence ID" value="KAK3049582.1"/>
    <property type="molecule type" value="Genomic_DNA"/>
</dbReference>
<dbReference type="AlphaFoldDB" id="A0AAJ0D9A1"/>
<feature type="region of interest" description="Disordered" evidence="1">
    <location>
        <begin position="220"/>
        <end position="249"/>
    </location>
</feature>
<comment type="caution">
    <text evidence="4">The sequence shown here is derived from an EMBL/GenBank/DDBJ whole genome shotgun (WGS) entry which is preliminary data.</text>
</comment>
<keyword evidence="5" id="KW-1185">Reference proteome</keyword>
<accession>A0AAJ0D9A1</accession>
<sequence>MILSQVAYSTVPNATKWHDVYNVYEKVQMTGFTIQELIISGLYLYEARRILRPGQVFQKKKTNEVMKHLIWVNIFIICLDAALLATEFANLFTIQTVFKAAIYSVKLRFEFFVLNQLMEVVGARTGVYSLSGSAGNDTSRSAHNHQLGTMHSRQHQQPGKNYSAFVSPGIGSAANDRKIDGKADGVLRTTEVRVHGLDGMVDGEIRPGEFHVVDGEGRTGEGFTNRAHGCPPSPSSSEVEFAAKGAYPS</sequence>
<feature type="region of interest" description="Disordered" evidence="1">
    <location>
        <begin position="134"/>
        <end position="160"/>
    </location>
</feature>
<gene>
    <name evidence="4" type="ORF">LTR09_009250</name>
</gene>
<feature type="domain" description="DUF7703" evidence="3">
    <location>
        <begin position="14"/>
        <end position="120"/>
    </location>
</feature>
<dbReference type="PANTHER" id="PTHR37013">
    <property type="entry name" value="INTEGRAL MEMBRANE PROTEIN (AFU_ORTHOLOGUE AFUA_1G05950)-RELATED"/>
    <property type="match status" value="1"/>
</dbReference>
<evidence type="ECO:0000313" key="4">
    <source>
        <dbReference type="EMBL" id="KAK3049582.1"/>
    </source>
</evidence>
<keyword evidence="2" id="KW-0472">Membrane</keyword>
<proteinExistence type="predicted"/>
<protein>
    <recommendedName>
        <fullName evidence="3">DUF7703 domain-containing protein</fullName>
    </recommendedName>
</protein>
<dbReference type="InterPro" id="IPR056120">
    <property type="entry name" value="DUF7703"/>
</dbReference>
<reference evidence="4" key="1">
    <citation type="submission" date="2023-04" db="EMBL/GenBank/DDBJ databases">
        <title>Black Yeasts Isolated from many extreme environments.</title>
        <authorList>
            <person name="Coleine C."/>
            <person name="Stajich J.E."/>
            <person name="Selbmann L."/>
        </authorList>
    </citation>
    <scope>NUCLEOTIDE SEQUENCE</scope>
    <source>
        <strain evidence="4">CCFEE 5312</strain>
    </source>
</reference>
<keyword evidence="2" id="KW-1133">Transmembrane helix</keyword>
<keyword evidence="2" id="KW-0812">Transmembrane</keyword>
<organism evidence="4 5">
    <name type="scientific">Extremus antarcticus</name>
    <dbReference type="NCBI Taxonomy" id="702011"/>
    <lineage>
        <taxon>Eukaryota</taxon>
        <taxon>Fungi</taxon>
        <taxon>Dikarya</taxon>
        <taxon>Ascomycota</taxon>
        <taxon>Pezizomycotina</taxon>
        <taxon>Dothideomycetes</taxon>
        <taxon>Dothideomycetidae</taxon>
        <taxon>Mycosphaerellales</taxon>
        <taxon>Extremaceae</taxon>
        <taxon>Extremus</taxon>
    </lineage>
</organism>